<dbReference type="HOGENOM" id="CLU_023205_0_1_1"/>
<dbReference type="PANTHER" id="PTHR11732">
    <property type="entry name" value="ALDO/KETO REDUCTASE"/>
    <property type="match status" value="1"/>
</dbReference>
<evidence type="ECO:0000313" key="2">
    <source>
        <dbReference type="EnsemblProtists" id="EOD32972"/>
    </source>
</evidence>
<proteinExistence type="predicted"/>
<accession>A0A0D3KB37</accession>
<dbReference type="RefSeq" id="XP_005785401.1">
    <property type="nucleotide sequence ID" value="XM_005785344.1"/>
</dbReference>
<dbReference type="Proteomes" id="UP000013827">
    <property type="component" value="Unassembled WGS sequence"/>
</dbReference>
<dbReference type="KEGG" id="ehx:EMIHUDRAFT_441697"/>
<protein>
    <recommendedName>
        <fullName evidence="1">NADP-dependent oxidoreductase domain-containing protein</fullName>
    </recommendedName>
</protein>
<keyword evidence="3" id="KW-1185">Reference proteome</keyword>
<sequence length="324" mass="34511">MINPLSLVAAAVAVVVGIRCAILGCKRPASSSSVEIAPGVRMPLVFNGMSTDHGLWLASGGRGIDTAFLYGDELQRHVASGIAASGVEREEVFVTTKVNCCPTDRCSRFCAHPPRPTSAPPMSVYNGSEMLEHSLAMTGQRYVDLALLHFPCSSWDDTLAMYRDLEAARDRGLARAIGVSNFNASALKRLLRHARTKPAVVQNALSVAGHPAPHRGEGTACSEGAPLYGSDDATLRFARRHRITFAAYSPLGSISRVDVLGHPVVREVAAAHGKTPAQVALKWLVQQGIAAVTNTARPKHAAEALDLGSFTLSAREMRALSKAR</sequence>
<dbReference type="SUPFAM" id="SSF51430">
    <property type="entry name" value="NAD(P)-linked oxidoreductase"/>
    <property type="match status" value="1"/>
</dbReference>
<dbReference type="EnsemblProtists" id="EOD32972">
    <property type="protein sequence ID" value="EOD32972"/>
    <property type="gene ID" value="EMIHUDRAFT_441697"/>
</dbReference>
<dbReference type="eggNOG" id="KOG1577">
    <property type="taxonomic scope" value="Eukaryota"/>
</dbReference>
<reference evidence="3" key="1">
    <citation type="journal article" date="2013" name="Nature">
        <title>Pan genome of the phytoplankton Emiliania underpins its global distribution.</title>
        <authorList>
            <person name="Read B.A."/>
            <person name="Kegel J."/>
            <person name="Klute M.J."/>
            <person name="Kuo A."/>
            <person name="Lefebvre S.C."/>
            <person name="Maumus F."/>
            <person name="Mayer C."/>
            <person name="Miller J."/>
            <person name="Monier A."/>
            <person name="Salamov A."/>
            <person name="Young J."/>
            <person name="Aguilar M."/>
            <person name="Claverie J.M."/>
            <person name="Frickenhaus S."/>
            <person name="Gonzalez K."/>
            <person name="Herman E.K."/>
            <person name="Lin Y.C."/>
            <person name="Napier J."/>
            <person name="Ogata H."/>
            <person name="Sarno A.F."/>
            <person name="Shmutz J."/>
            <person name="Schroeder D."/>
            <person name="de Vargas C."/>
            <person name="Verret F."/>
            <person name="von Dassow P."/>
            <person name="Valentin K."/>
            <person name="Van de Peer Y."/>
            <person name="Wheeler G."/>
            <person name="Dacks J.B."/>
            <person name="Delwiche C.F."/>
            <person name="Dyhrman S.T."/>
            <person name="Glockner G."/>
            <person name="John U."/>
            <person name="Richards T."/>
            <person name="Worden A.Z."/>
            <person name="Zhang X."/>
            <person name="Grigoriev I.V."/>
            <person name="Allen A.E."/>
            <person name="Bidle K."/>
            <person name="Borodovsky M."/>
            <person name="Bowler C."/>
            <person name="Brownlee C."/>
            <person name="Cock J.M."/>
            <person name="Elias M."/>
            <person name="Gladyshev V.N."/>
            <person name="Groth M."/>
            <person name="Guda C."/>
            <person name="Hadaegh A."/>
            <person name="Iglesias-Rodriguez M.D."/>
            <person name="Jenkins J."/>
            <person name="Jones B.M."/>
            <person name="Lawson T."/>
            <person name="Leese F."/>
            <person name="Lindquist E."/>
            <person name="Lobanov A."/>
            <person name="Lomsadze A."/>
            <person name="Malik S.B."/>
            <person name="Marsh M.E."/>
            <person name="Mackinder L."/>
            <person name="Mock T."/>
            <person name="Mueller-Roeber B."/>
            <person name="Pagarete A."/>
            <person name="Parker M."/>
            <person name="Probert I."/>
            <person name="Quesneville H."/>
            <person name="Raines C."/>
            <person name="Rensing S.A."/>
            <person name="Riano-Pachon D.M."/>
            <person name="Richier S."/>
            <person name="Rokitta S."/>
            <person name="Shiraiwa Y."/>
            <person name="Soanes D.M."/>
            <person name="van der Giezen M."/>
            <person name="Wahlund T.M."/>
            <person name="Williams B."/>
            <person name="Wilson W."/>
            <person name="Wolfe G."/>
            <person name="Wurch L.L."/>
        </authorList>
    </citation>
    <scope>NUCLEOTIDE SEQUENCE</scope>
</reference>
<dbReference type="Pfam" id="PF00248">
    <property type="entry name" value="Aldo_ket_red"/>
    <property type="match status" value="1"/>
</dbReference>
<dbReference type="Gene3D" id="3.20.20.100">
    <property type="entry name" value="NADP-dependent oxidoreductase domain"/>
    <property type="match status" value="1"/>
</dbReference>
<dbReference type="InterPro" id="IPR023210">
    <property type="entry name" value="NADP_OxRdtase_dom"/>
</dbReference>
<feature type="domain" description="NADP-dependent oxidoreductase" evidence="1">
    <location>
        <begin position="58"/>
        <end position="322"/>
    </location>
</feature>
<dbReference type="InterPro" id="IPR036812">
    <property type="entry name" value="NAD(P)_OxRdtase_dom_sf"/>
</dbReference>
<dbReference type="PROSITE" id="PS00062">
    <property type="entry name" value="ALDOKETO_REDUCTASE_2"/>
    <property type="match status" value="1"/>
</dbReference>
<organism evidence="2 3">
    <name type="scientific">Emiliania huxleyi (strain CCMP1516)</name>
    <dbReference type="NCBI Taxonomy" id="280463"/>
    <lineage>
        <taxon>Eukaryota</taxon>
        <taxon>Haptista</taxon>
        <taxon>Haptophyta</taxon>
        <taxon>Prymnesiophyceae</taxon>
        <taxon>Isochrysidales</taxon>
        <taxon>Noelaerhabdaceae</taxon>
        <taxon>Emiliania</taxon>
    </lineage>
</organism>
<name>A0A0D3KB37_EMIH1</name>
<dbReference type="InterPro" id="IPR020471">
    <property type="entry name" value="AKR"/>
</dbReference>
<dbReference type="CDD" id="cd19071">
    <property type="entry name" value="AKR_AKR1-5-like"/>
    <property type="match status" value="1"/>
</dbReference>
<dbReference type="InterPro" id="IPR018170">
    <property type="entry name" value="Aldo/ket_reductase_CS"/>
</dbReference>
<dbReference type="AlphaFoldDB" id="A0A0D3KB37"/>
<dbReference type="PRINTS" id="PR00069">
    <property type="entry name" value="ALDKETRDTASE"/>
</dbReference>
<dbReference type="GO" id="GO:0016491">
    <property type="term" value="F:oxidoreductase activity"/>
    <property type="evidence" value="ECO:0007669"/>
    <property type="project" value="InterPro"/>
</dbReference>
<dbReference type="PaxDb" id="2903-EOD32972"/>
<evidence type="ECO:0000259" key="1">
    <source>
        <dbReference type="Pfam" id="PF00248"/>
    </source>
</evidence>
<dbReference type="STRING" id="2903.R1DDG1"/>
<evidence type="ECO:0000313" key="3">
    <source>
        <dbReference type="Proteomes" id="UP000013827"/>
    </source>
</evidence>
<dbReference type="GeneID" id="17278244"/>
<reference evidence="2" key="2">
    <citation type="submission" date="2024-10" db="UniProtKB">
        <authorList>
            <consortium name="EnsemblProtists"/>
        </authorList>
    </citation>
    <scope>IDENTIFICATION</scope>
</reference>